<gene>
    <name evidence="2" type="ORF">LAESUDRAFT_717093</name>
</gene>
<dbReference type="InParanoid" id="A0A165C1U9"/>
<feature type="region of interest" description="Disordered" evidence="1">
    <location>
        <begin position="216"/>
        <end position="238"/>
    </location>
</feature>
<dbReference type="Proteomes" id="UP000076871">
    <property type="component" value="Unassembled WGS sequence"/>
</dbReference>
<dbReference type="GeneID" id="63824327"/>
<dbReference type="EMBL" id="KV427656">
    <property type="protein sequence ID" value="KZT02049.1"/>
    <property type="molecule type" value="Genomic_DNA"/>
</dbReference>
<keyword evidence="3" id="KW-1185">Reference proteome</keyword>
<evidence type="ECO:0000313" key="2">
    <source>
        <dbReference type="EMBL" id="KZT02049.1"/>
    </source>
</evidence>
<organism evidence="2 3">
    <name type="scientific">Laetiporus sulphureus 93-53</name>
    <dbReference type="NCBI Taxonomy" id="1314785"/>
    <lineage>
        <taxon>Eukaryota</taxon>
        <taxon>Fungi</taxon>
        <taxon>Dikarya</taxon>
        <taxon>Basidiomycota</taxon>
        <taxon>Agaricomycotina</taxon>
        <taxon>Agaricomycetes</taxon>
        <taxon>Polyporales</taxon>
        <taxon>Laetiporus</taxon>
    </lineage>
</organism>
<evidence type="ECO:0000256" key="1">
    <source>
        <dbReference type="SAM" id="MobiDB-lite"/>
    </source>
</evidence>
<accession>A0A165C1U9</accession>
<dbReference type="RefSeq" id="XP_040759789.1">
    <property type="nucleotide sequence ID" value="XM_040907298.1"/>
</dbReference>
<protein>
    <submittedName>
        <fullName evidence="2">Uncharacterized protein</fullName>
    </submittedName>
</protein>
<dbReference type="AlphaFoldDB" id="A0A165C1U9"/>
<sequence length="275" mass="31084">MFGRPPWSVSHHKGSVVYSVYADQRKHSSIAISGFSLNVDGKIRSGRLCGIFDTVIDEIPSHIVATNAARRNRRRLIYVSLDGNLSSCLIISSAHHSGLYRHRLAPEQLRRQSLSANGFVAVIDANLQTDSTMIGEPRSRRVRVEIRNGYRRQRSIQAFLRRMFPAEYWPDQSPVYRDQLARRSSVDPDVDPLHNHTSGEAMTRALVISRSFSHGDWATQPRHDDSACSRGENTSMPRLAFPSEREVMKRQLPKPHSHGSGGFLVLMPFNMRVVS</sequence>
<proteinExistence type="predicted"/>
<reference evidence="2 3" key="1">
    <citation type="journal article" date="2016" name="Mol. Biol. Evol.">
        <title>Comparative Genomics of Early-Diverging Mushroom-Forming Fungi Provides Insights into the Origins of Lignocellulose Decay Capabilities.</title>
        <authorList>
            <person name="Nagy L.G."/>
            <person name="Riley R."/>
            <person name="Tritt A."/>
            <person name="Adam C."/>
            <person name="Daum C."/>
            <person name="Floudas D."/>
            <person name="Sun H."/>
            <person name="Yadav J.S."/>
            <person name="Pangilinan J."/>
            <person name="Larsson K.H."/>
            <person name="Matsuura K."/>
            <person name="Barry K."/>
            <person name="Labutti K."/>
            <person name="Kuo R."/>
            <person name="Ohm R.A."/>
            <person name="Bhattacharya S.S."/>
            <person name="Shirouzu T."/>
            <person name="Yoshinaga Y."/>
            <person name="Martin F.M."/>
            <person name="Grigoriev I.V."/>
            <person name="Hibbett D.S."/>
        </authorList>
    </citation>
    <scope>NUCLEOTIDE SEQUENCE [LARGE SCALE GENOMIC DNA]</scope>
    <source>
        <strain evidence="2 3">93-53</strain>
    </source>
</reference>
<name>A0A165C1U9_9APHY</name>
<evidence type="ECO:0000313" key="3">
    <source>
        <dbReference type="Proteomes" id="UP000076871"/>
    </source>
</evidence>